<accession>A0ACC2XRP6</accession>
<sequence>MFQGENSKRKMGVLASTTSNQEEEKASSTVDTDAVEETTNKDGTIAQDVMVPWVLQPKVQPKPKNPKKQEKKSRGPRGKGAPDTATATATTSTDQQEPTSPSQTTSSIIDESGPADESTPAAPQVFHRYYHLFVKGELRELVVDAGRAEGFTIVQQQPTESDDSQDSSLQNNAISTTATNGKSTAKKWLRVVEEGYEKDNWWLEGEVGLYPS</sequence>
<evidence type="ECO:0000313" key="1">
    <source>
        <dbReference type="EMBL" id="KAJ9125681.1"/>
    </source>
</evidence>
<keyword evidence="2" id="KW-1185">Reference proteome</keyword>
<name>A0ACC2XRP6_9TREE</name>
<reference evidence="1" key="1">
    <citation type="submission" date="2023-04" db="EMBL/GenBank/DDBJ databases">
        <title>Draft Genome sequencing of Naganishia species isolated from polar environments using Oxford Nanopore Technology.</title>
        <authorList>
            <person name="Leo P."/>
            <person name="Venkateswaran K."/>
        </authorList>
    </citation>
    <scope>NUCLEOTIDE SEQUENCE</scope>
    <source>
        <strain evidence="1">MNA-CCFEE 5425</strain>
    </source>
</reference>
<comment type="caution">
    <text evidence="1">The sequence shown here is derived from an EMBL/GenBank/DDBJ whole genome shotgun (WGS) entry which is preliminary data.</text>
</comment>
<evidence type="ECO:0000313" key="2">
    <source>
        <dbReference type="Proteomes" id="UP001243375"/>
    </source>
</evidence>
<dbReference type="Proteomes" id="UP001243375">
    <property type="component" value="Unassembled WGS sequence"/>
</dbReference>
<dbReference type="EMBL" id="JASBWU010000001">
    <property type="protein sequence ID" value="KAJ9125681.1"/>
    <property type="molecule type" value="Genomic_DNA"/>
</dbReference>
<protein>
    <submittedName>
        <fullName evidence="1">Uncharacterized protein</fullName>
    </submittedName>
</protein>
<gene>
    <name evidence="1" type="ORF">QFC22_000643</name>
</gene>
<organism evidence="1 2">
    <name type="scientific">Naganishia vaughanmartiniae</name>
    <dbReference type="NCBI Taxonomy" id="1424756"/>
    <lineage>
        <taxon>Eukaryota</taxon>
        <taxon>Fungi</taxon>
        <taxon>Dikarya</taxon>
        <taxon>Basidiomycota</taxon>
        <taxon>Agaricomycotina</taxon>
        <taxon>Tremellomycetes</taxon>
        <taxon>Filobasidiales</taxon>
        <taxon>Filobasidiaceae</taxon>
        <taxon>Naganishia</taxon>
    </lineage>
</organism>
<proteinExistence type="predicted"/>